<dbReference type="EMBL" id="LATX01001501">
    <property type="protein sequence ID" value="KTB41218.1"/>
    <property type="molecule type" value="Genomic_DNA"/>
</dbReference>
<gene>
    <name evidence="2" type="ORF">WG66_6186</name>
</gene>
<dbReference type="Proteomes" id="UP000054988">
    <property type="component" value="Unassembled WGS sequence"/>
</dbReference>
<organism evidence="2 3">
    <name type="scientific">Moniliophthora roreri</name>
    <name type="common">Frosty pod rot fungus</name>
    <name type="synonym">Monilia roreri</name>
    <dbReference type="NCBI Taxonomy" id="221103"/>
    <lineage>
        <taxon>Eukaryota</taxon>
        <taxon>Fungi</taxon>
        <taxon>Dikarya</taxon>
        <taxon>Basidiomycota</taxon>
        <taxon>Agaricomycotina</taxon>
        <taxon>Agaricomycetes</taxon>
        <taxon>Agaricomycetidae</taxon>
        <taxon>Agaricales</taxon>
        <taxon>Marasmiineae</taxon>
        <taxon>Marasmiaceae</taxon>
        <taxon>Moniliophthora</taxon>
    </lineage>
</organism>
<sequence>MYAHPPEELLSTSDKFMCMQSEISHTLPQVLSSSQVLDHSPIPHPTPYAYSPTSCSSSFPVLHSIAPLLLLQHPILTNLSLYHSCKSTSSSSERVIANYYCSDPTRWMRCRSSELGIPNAVLWLPLPKAILKHLISGIPKKGSSPERRLSVLLKMSSLTMSRPSVSSPLAESAQGGAARRMLPKRNSSFPSSQALRPFPTVSAAFRPQNKDKKPIKIIEPPANHRSTFVLDLSQAEFSRQD</sequence>
<evidence type="ECO:0000313" key="2">
    <source>
        <dbReference type="EMBL" id="KTB41218.1"/>
    </source>
</evidence>
<feature type="region of interest" description="Disordered" evidence="1">
    <location>
        <begin position="164"/>
        <end position="193"/>
    </location>
</feature>
<proteinExistence type="predicted"/>
<protein>
    <submittedName>
        <fullName evidence="2">Uncharacterized protein</fullName>
    </submittedName>
</protein>
<evidence type="ECO:0000313" key="3">
    <source>
        <dbReference type="Proteomes" id="UP000054988"/>
    </source>
</evidence>
<evidence type="ECO:0000256" key="1">
    <source>
        <dbReference type="SAM" id="MobiDB-lite"/>
    </source>
</evidence>
<reference evidence="2 3" key="1">
    <citation type="submission" date="2015-12" db="EMBL/GenBank/DDBJ databases">
        <title>Draft genome sequence of Moniliophthora roreri, the causal agent of frosty pod rot of cacao.</title>
        <authorList>
            <person name="Aime M.C."/>
            <person name="Diaz-Valderrama J.R."/>
            <person name="Kijpornyongpan T."/>
            <person name="Phillips-Mora W."/>
        </authorList>
    </citation>
    <scope>NUCLEOTIDE SEQUENCE [LARGE SCALE GENOMIC DNA]</scope>
    <source>
        <strain evidence="2 3">MCA 2952</strain>
    </source>
</reference>
<dbReference type="AlphaFoldDB" id="A0A0W0FY24"/>
<name>A0A0W0FY24_MONRR</name>
<accession>A0A0W0FY24</accession>
<comment type="caution">
    <text evidence="2">The sequence shown here is derived from an EMBL/GenBank/DDBJ whole genome shotgun (WGS) entry which is preliminary data.</text>
</comment>
<dbReference type="eggNOG" id="ENOG502SYM8">
    <property type="taxonomic scope" value="Eukaryota"/>
</dbReference>